<accession>A0A3R9P266</accession>
<dbReference type="GO" id="GO:0005886">
    <property type="term" value="C:plasma membrane"/>
    <property type="evidence" value="ECO:0007669"/>
    <property type="project" value="UniProtKB-SubCell"/>
</dbReference>
<feature type="transmembrane region" description="Helical" evidence="8">
    <location>
        <begin position="210"/>
        <end position="230"/>
    </location>
</feature>
<evidence type="ECO:0000256" key="8">
    <source>
        <dbReference type="SAM" id="Phobius"/>
    </source>
</evidence>
<evidence type="ECO:0000256" key="2">
    <source>
        <dbReference type="ARBA" id="ARBA00022475"/>
    </source>
</evidence>
<feature type="transmembrane region" description="Helical" evidence="8">
    <location>
        <begin position="262"/>
        <end position="281"/>
    </location>
</feature>
<proteinExistence type="predicted"/>
<evidence type="ECO:0000256" key="5">
    <source>
        <dbReference type="ARBA" id="ARBA00022692"/>
    </source>
</evidence>
<feature type="transmembrane region" description="Helical" evidence="8">
    <location>
        <begin position="343"/>
        <end position="365"/>
    </location>
</feature>
<dbReference type="GO" id="GO:0016763">
    <property type="term" value="F:pentosyltransferase activity"/>
    <property type="evidence" value="ECO:0007669"/>
    <property type="project" value="TreeGrafter"/>
</dbReference>
<keyword evidence="11" id="KW-1185">Reference proteome</keyword>
<dbReference type="Pfam" id="PF13231">
    <property type="entry name" value="PMT_2"/>
    <property type="match status" value="1"/>
</dbReference>
<dbReference type="EMBL" id="RSDW01000001">
    <property type="protein sequence ID" value="RSL19383.1"/>
    <property type="molecule type" value="Genomic_DNA"/>
</dbReference>
<dbReference type="InterPro" id="IPR038731">
    <property type="entry name" value="RgtA/B/C-like"/>
</dbReference>
<name>A0A3R9P266_9BACT</name>
<keyword evidence="2" id="KW-1003">Cell membrane</keyword>
<dbReference type="InterPro" id="IPR050297">
    <property type="entry name" value="LipidA_mod_glycosyltrf_83"/>
</dbReference>
<feature type="transmembrane region" description="Helical" evidence="8">
    <location>
        <begin position="288"/>
        <end position="306"/>
    </location>
</feature>
<evidence type="ECO:0000313" key="11">
    <source>
        <dbReference type="Proteomes" id="UP000269669"/>
    </source>
</evidence>
<gene>
    <name evidence="10" type="ORF">EDE15_5049</name>
</gene>
<dbReference type="AlphaFoldDB" id="A0A3R9P266"/>
<keyword evidence="6 8" id="KW-1133">Transmembrane helix</keyword>
<feature type="domain" description="Glycosyltransferase RgtA/B/C/D-like" evidence="9">
    <location>
        <begin position="68"/>
        <end position="228"/>
    </location>
</feature>
<keyword evidence="5 8" id="KW-0812">Transmembrane</keyword>
<evidence type="ECO:0000256" key="7">
    <source>
        <dbReference type="ARBA" id="ARBA00023136"/>
    </source>
</evidence>
<keyword evidence="4 10" id="KW-0808">Transferase</keyword>
<evidence type="ECO:0000256" key="1">
    <source>
        <dbReference type="ARBA" id="ARBA00004651"/>
    </source>
</evidence>
<feature type="transmembrane region" description="Helical" evidence="8">
    <location>
        <begin position="312"/>
        <end position="331"/>
    </location>
</feature>
<reference evidence="10 11" key="1">
    <citation type="submission" date="2018-12" db="EMBL/GenBank/DDBJ databases">
        <title>Sequencing of bacterial isolates from soil warming experiment in Harvard Forest, Massachusetts, USA.</title>
        <authorList>
            <person name="Deangelis K."/>
        </authorList>
    </citation>
    <scope>NUCLEOTIDE SEQUENCE [LARGE SCALE GENOMIC DNA]</scope>
    <source>
        <strain evidence="10 11">EB153</strain>
    </source>
</reference>
<dbReference type="PANTHER" id="PTHR33908:SF11">
    <property type="entry name" value="MEMBRANE PROTEIN"/>
    <property type="match status" value="1"/>
</dbReference>
<protein>
    <submittedName>
        <fullName evidence="10">Dolichyl-phosphate-mannose-protein mannosyltransferase</fullName>
    </submittedName>
</protein>
<sequence>MPATATTVVRPTDQTLSAALRLSLIFAAIKLALHIVANMWQAHIGYGYFRDELYYIICGRHLAWGYVDHGPLVALQARLGELIFGQSLAGIRMFSAIAGALRILLTGLLAWSLGGRRPAQALAMICVLVAPQYLGTDSYLSMNSFESVFWMRSLMLLILIQRGWNNRLWLIFGLLAGLGLLNKPSMTFFLIALLLALLCTPQRRLLFNRWAAAGIALMILIALPNLIWQIHNHWPTLEFLHNGEIENKNVKLAPLPFLAKQILNLQPATVLIWGAGLVWLLRNPQAKTWRWLGLTYLFFLAIMMALHAKDYYVAPIYPVLFAAGGIAWEQRFAKRQWVRQNRVFAFPVLEGVLLIVGAIILPLAIPILSPPTWIVYTKALHLNNTSDNTENQAVGPLPQFYADRFGWQEEVDEVTRIYNSLSPEDQAKVGIIGSNYGEASAINFLGRGLPTAISGHNNYWLWGPHGYTGEVMIVINGASPEEMRKFYDSVEIAGRMDHPYAMPYEHRNIYLVRHRHKNIIEDWLSLKHYI</sequence>
<comment type="caution">
    <text evidence="10">The sequence shown here is derived from an EMBL/GenBank/DDBJ whole genome shotgun (WGS) entry which is preliminary data.</text>
</comment>
<feature type="transmembrane region" description="Helical" evidence="8">
    <location>
        <begin position="170"/>
        <end position="198"/>
    </location>
</feature>
<dbReference type="PANTHER" id="PTHR33908">
    <property type="entry name" value="MANNOSYLTRANSFERASE YKCB-RELATED"/>
    <property type="match status" value="1"/>
</dbReference>
<evidence type="ECO:0000256" key="6">
    <source>
        <dbReference type="ARBA" id="ARBA00022989"/>
    </source>
</evidence>
<dbReference type="Proteomes" id="UP000269669">
    <property type="component" value="Unassembled WGS sequence"/>
</dbReference>
<feature type="transmembrane region" description="Helical" evidence="8">
    <location>
        <begin position="20"/>
        <end position="40"/>
    </location>
</feature>
<dbReference type="OrthoDB" id="9811222at2"/>
<evidence type="ECO:0000313" key="10">
    <source>
        <dbReference type="EMBL" id="RSL19383.1"/>
    </source>
</evidence>
<comment type="subcellular location">
    <subcellularLocation>
        <location evidence="1">Cell membrane</location>
        <topology evidence="1">Multi-pass membrane protein</topology>
    </subcellularLocation>
</comment>
<evidence type="ECO:0000259" key="9">
    <source>
        <dbReference type="Pfam" id="PF13231"/>
    </source>
</evidence>
<dbReference type="RefSeq" id="WP_125487610.1">
    <property type="nucleotide sequence ID" value="NZ_RSDW01000001.1"/>
</dbReference>
<keyword evidence="7 8" id="KW-0472">Membrane</keyword>
<evidence type="ECO:0000256" key="3">
    <source>
        <dbReference type="ARBA" id="ARBA00022676"/>
    </source>
</evidence>
<dbReference type="GO" id="GO:0009103">
    <property type="term" value="P:lipopolysaccharide biosynthetic process"/>
    <property type="evidence" value="ECO:0007669"/>
    <property type="project" value="UniProtKB-ARBA"/>
</dbReference>
<keyword evidence="3 10" id="KW-0328">Glycosyltransferase</keyword>
<feature type="transmembrane region" description="Helical" evidence="8">
    <location>
        <begin position="119"/>
        <end position="135"/>
    </location>
</feature>
<evidence type="ECO:0000256" key="4">
    <source>
        <dbReference type="ARBA" id="ARBA00022679"/>
    </source>
</evidence>
<organism evidence="10 11">
    <name type="scientific">Edaphobacter aggregans</name>
    <dbReference type="NCBI Taxonomy" id="570835"/>
    <lineage>
        <taxon>Bacteria</taxon>
        <taxon>Pseudomonadati</taxon>
        <taxon>Acidobacteriota</taxon>
        <taxon>Terriglobia</taxon>
        <taxon>Terriglobales</taxon>
        <taxon>Acidobacteriaceae</taxon>
        <taxon>Edaphobacter</taxon>
    </lineage>
</organism>
<feature type="transmembrane region" description="Helical" evidence="8">
    <location>
        <begin position="93"/>
        <end position="113"/>
    </location>
</feature>